<sequence length="396" mass="45588">MTDPIDLADLFDDSETLPLDQQEEESDLPRDKMGDPSEAVLFNTDWTVSTLVQQIERGNVELDPDFQRRAAWDPRRRSQLIESLIIGLPIPNVVLAEHKKGRGQFIVIDGKQRLSTLFDFVSKESPRNFKLRGLTIRTDLNGMSFDDLKKKSPNDANFFENAPIRTVVVRNWPNEYFLYVIFDRLNSGSLPLSAQELRRALIPGPFLTFVDDYLEGSEIARSALGFSSLDRRMRDSELVLRFVALEKYYPDYGGDFKAFLDRPVAYFNEDWEGRRSEAEQIFKRLDQALSVALEVFDGEPFRKWNGQAFERRMNRAIFDCITRFYAEASIADSAIVHKKETVDLLKKLLDGDSEFKRSIEQTTKTPHAMETRLSVWGGELAKILGLTYDATVFRIR</sequence>
<dbReference type="PANTHER" id="PTHR39639:SF1">
    <property type="entry name" value="DUF262 DOMAIN-CONTAINING PROTEIN"/>
    <property type="match status" value="1"/>
</dbReference>
<accession>A0ABW0FUU8</accession>
<feature type="domain" description="GmrSD restriction endonucleases N-terminal" evidence="2">
    <location>
        <begin position="49"/>
        <end position="202"/>
    </location>
</feature>
<evidence type="ECO:0000313" key="3">
    <source>
        <dbReference type="EMBL" id="MFC5344477.1"/>
    </source>
</evidence>
<dbReference type="InterPro" id="IPR004919">
    <property type="entry name" value="GmrSD_N"/>
</dbReference>
<evidence type="ECO:0000259" key="2">
    <source>
        <dbReference type="Pfam" id="PF03235"/>
    </source>
</evidence>
<dbReference type="RefSeq" id="WP_374036105.1">
    <property type="nucleotide sequence ID" value="NZ_CP169082.1"/>
</dbReference>
<dbReference type="Pfam" id="PF03235">
    <property type="entry name" value="GmrSD_N"/>
    <property type="match status" value="1"/>
</dbReference>
<name>A0ABW0FUU8_9CAUL</name>
<evidence type="ECO:0000256" key="1">
    <source>
        <dbReference type="SAM" id="MobiDB-lite"/>
    </source>
</evidence>
<proteinExistence type="predicted"/>
<gene>
    <name evidence="3" type="ORF">ACFPIE_11160</name>
</gene>
<organism evidence="3 4">
    <name type="scientific">Brevundimonas staleyi</name>
    <dbReference type="NCBI Taxonomy" id="74326"/>
    <lineage>
        <taxon>Bacteria</taxon>
        <taxon>Pseudomonadati</taxon>
        <taxon>Pseudomonadota</taxon>
        <taxon>Alphaproteobacteria</taxon>
        <taxon>Caulobacterales</taxon>
        <taxon>Caulobacteraceae</taxon>
        <taxon>Brevundimonas</taxon>
    </lineage>
</organism>
<reference evidence="4" key="1">
    <citation type="journal article" date="2019" name="Int. J. Syst. Evol. Microbiol.">
        <title>The Global Catalogue of Microorganisms (GCM) 10K type strain sequencing project: providing services to taxonomists for standard genome sequencing and annotation.</title>
        <authorList>
            <consortium name="The Broad Institute Genomics Platform"/>
            <consortium name="The Broad Institute Genome Sequencing Center for Infectious Disease"/>
            <person name="Wu L."/>
            <person name="Ma J."/>
        </authorList>
    </citation>
    <scope>NUCLEOTIDE SEQUENCE [LARGE SCALE GENOMIC DNA]</scope>
    <source>
        <strain evidence="4">JCM 12125</strain>
    </source>
</reference>
<feature type="compositionally biased region" description="Acidic residues" evidence="1">
    <location>
        <begin position="9"/>
        <end position="26"/>
    </location>
</feature>
<keyword evidence="4" id="KW-1185">Reference proteome</keyword>
<evidence type="ECO:0000313" key="4">
    <source>
        <dbReference type="Proteomes" id="UP001596152"/>
    </source>
</evidence>
<dbReference type="Proteomes" id="UP001596152">
    <property type="component" value="Unassembled WGS sequence"/>
</dbReference>
<dbReference type="PANTHER" id="PTHR39639">
    <property type="entry name" value="CHROMOSOME 16, WHOLE GENOME SHOTGUN SEQUENCE"/>
    <property type="match status" value="1"/>
</dbReference>
<protein>
    <submittedName>
        <fullName evidence="3">DUF262 domain-containing protein</fullName>
    </submittedName>
</protein>
<feature type="region of interest" description="Disordered" evidence="1">
    <location>
        <begin position="1"/>
        <end position="35"/>
    </location>
</feature>
<comment type="caution">
    <text evidence="3">The sequence shown here is derived from an EMBL/GenBank/DDBJ whole genome shotgun (WGS) entry which is preliminary data.</text>
</comment>
<dbReference type="EMBL" id="JBHSLF010000021">
    <property type="protein sequence ID" value="MFC5344477.1"/>
    <property type="molecule type" value="Genomic_DNA"/>
</dbReference>